<organism evidence="1 2">
    <name type="scientific">Gonapodya prolifera (strain JEL478)</name>
    <name type="common">Monoblepharis prolifera</name>
    <dbReference type="NCBI Taxonomy" id="1344416"/>
    <lineage>
        <taxon>Eukaryota</taxon>
        <taxon>Fungi</taxon>
        <taxon>Fungi incertae sedis</taxon>
        <taxon>Chytridiomycota</taxon>
        <taxon>Chytridiomycota incertae sedis</taxon>
        <taxon>Monoblepharidomycetes</taxon>
        <taxon>Monoblepharidales</taxon>
        <taxon>Gonapodyaceae</taxon>
        <taxon>Gonapodya</taxon>
    </lineage>
</organism>
<dbReference type="Gene3D" id="3.80.10.10">
    <property type="entry name" value="Ribonuclease Inhibitor"/>
    <property type="match status" value="1"/>
</dbReference>
<keyword evidence="2" id="KW-1185">Reference proteome</keyword>
<dbReference type="Proteomes" id="UP000070544">
    <property type="component" value="Unassembled WGS sequence"/>
</dbReference>
<dbReference type="SUPFAM" id="SSF52047">
    <property type="entry name" value="RNI-like"/>
    <property type="match status" value="1"/>
</dbReference>
<name>A0A138ZY03_GONPJ</name>
<reference evidence="1 2" key="1">
    <citation type="journal article" date="2015" name="Genome Biol. Evol.">
        <title>Phylogenomic analyses indicate that early fungi evolved digesting cell walls of algal ancestors of land plants.</title>
        <authorList>
            <person name="Chang Y."/>
            <person name="Wang S."/>
            <person name="Sekimoto S."/>
            <person name="Aerts A.L."/>
            <person name="Choi C."/>
            <person name="Clum A."/>
            <person name="LaButti K.M."/>
            <person name="Lindquist E.A."/>
            <person name="Yee Ngan C."/>
            <person name="Ohm R.A."/>
            <person name="Salamov A.A."/>
            <person name="Grigoriev I.V."/>
            <person name="Spatafora J.W."/>
            <person name="Berbee M.L."/>
        </authorList>
    </citation>
    <scope>NUCLEOTIDE SEQUENCE [LARGE SCALE GENOMIC DNA]</scope>
    <source>
        <strain evidence="1 2">JEL478</strain>
    </source>
</reference>
<evidence type="ECO:0000313" key="2">
    <source>
        <dbReference type="Proteomes" id="UP000070544"/>
    </source>
</evidence>
<evidence type="ECO:0000313" key="1">
    <source>
        <dbReference type="EMBL" id="KXS09378.1"/>
    </source>
</evidence>
<proteinExistence type="predicted"/>
<evidence type="ECO:0008006" key="3">
    <source>
        <dbReference type="Google" id="ProtNLM"/>
    </source>
</evidence>
<dbReference type="AlphaFoldDB" id="A0A138ZY03"/>
<accession>A0A138ZY03</accession>
<sequence length="351" mass="39372">MVLRPYSALNPESRALVRPRTLEIWPGLFPSRFLPQALRLVEHVGAKVTSLKFTRSIRGWLPVISTSFGSGALRKLVLHFMQESVDDQYQGAINGTSTDLLISNNANLTTLALYGITDPFALPNLPVLKDSLRNLTIRTWKPVVLYTDIYQSIAKFTKLATVSIFEDLDSPDRNVKLDCLRQIANNLVELEFDGFGLQFNLGVLPIFGHSVELKLKVLYLNRAGCSDKGFVDHLARTCPHLVDLTLRECSIDNIATVVYLLQKLGRTLKSLNVEGNRMEQSVDSDEVAIKELHSLLVEFGPIDLIADIKVMRRFNLAEVDCPTCRLYTIVEDDADRSMELCIFCGCNLAQE</sequence>
<dbReference type="EMBL" id="KQ965869">
    <property type="protein sequence ID" value="KXS09378.1"/>
    <property type="molecule type" value="Genomic_DNA"/>
</dbReference>
<gene>
    <name evidence="1" type="ORF">M427DRAFT_39082</name>
</gene>
<protein>
    <recommendedName>
        <fullName evidence="3">RNI-like protein</fullName>
    </recommendedName>
</protein>
<dbReference type="InterPro" id="IPR032675">
    <property type="entry name" value="LRR_dom_sf"/>
</dbReference>